<name>A0A2U3KMH9_9FIRM</name>
<evidence type="ECO:0000313" key="2">
    <source>
        <dbReference type="EMBL" id="SPF40777.1"/>
    </source>
</evidence>
<reference evidence="3" key="1">
    <citation type="submission" date="2018-02" db="EMBL/GenBank/DDBJ databases">
        <authorList>
            <person name="Hausmann B."/>
        </authorList>
    </citation>
    <scope>NUCLEOTIDE SEQUENCE [LARGE SCALE GENOMIC DNA]</scope>
    <source>
        <strain evidence="3">Peat soil MAG SbF1</strain>
    </source>
</reference>
<dbReference type="Pfam" id="PF05272">
    <property type="entry name" value="VapE-like_dom"/>
    <property type="match status" value="1"/>
</dbReference>
<dbReference type="Proteomes" id="UP000238916">
    <property type="component" value="Unassembled WGS sequence"/>
</dbReference>
<evidence type="ECO:0000259" key="1">
    <source>
        <dbReference type="Pfam" id="PF05272"/>
    </source>
</evidence>
<dbReference type="PANTHER" id="PTHR34985">
    <property type="entry name" value="SLR0554 PROTEIN"/>
    <property type="match status" value="1"/>
</dbReference>
<dbReference type="EMBL" id="OMOF01000150">
    <property type="protein sequence ID" value="SPF40777.1"/>
    <property type="molecule type" value="Genomic_DNA"/>
</dbReference>
<organism evidence="2 3">
    <name type="scientific">Candidatus Desulfosporosinus infrequens</name>
    <dbReference type="NCBI Taxonomy" id="2043169"/>
    <lineage>
        <taxon>Bacteria</taxon>
        <taxon>Bacillati</taxon>
        <taxon>Bacillota</taxon>
        <taxon>Clostridia</taxon>
        <taxon>Eubacteriales</taxon>
        <taxon>Desulfitobacteriaceae</taxon>
        <taxon>Desulfosporosinus</taxon>
    </lineage>
</organism>
<proteinExistence type="predicted"/>
<dbReference type="AlphaFoldDB" id="A0A2U3KMH9"/>
<dbReference type="InterPro" id="IPR027417">
    <property type="entry name" value="P-loop_NTPase"/>
</dbReference>
<dbReference type="PANTHER" id="PTHR34985:SF1">
    <property type="entry name" value="SLR0554 PROTEIN"/>
    <property type="match status" value="1"/>
</dbReference>
<feature type="domain" description="Virulence-associated protein E-like" evidence="1">
    <location>
        <begin position="465"/>
        <end position="678"/>
    </location>
</feature>
<sequence>MNLKHDGLITIATGNSRKEKKWTNTELTWSQFLSRVENTQRTSETVAEYRRMPKAEQDDRKDVGGMIGGKLKDGRRKTGFVEYRSLITLDMDYAQPGVWDDITLFNNYACCVYSTHKHTAEAPRLRLVIPLARKVTPDEYQALARKIAADVGLELFDDTTFEPARLMYWPSTSIDGEHVFEFQDEPWLDPDVILSKYHDWKDASSWPVSSRVSQHHNKSAEKQGDPLEKKGIVGAFCRTYSITEALEQFLGDIYAPAGDGRYTFLGGSTSGGLVLYDNDAFAYSHHGTDPVSGKLVNAFDLVRIHKYGAQDDGIAEGTPANRRPSFMAMQELAVNDGAVKQQLMSESMAAALEDFKPGDDDWVKRLEYKNDGTLKATIDNIRLIMEHDPRLCGTVGHNEFAHRIELLKDLPWRDTDKGSNWSDSDDAALRHYLEHGYDISHVGKTMDAMSVIVEKNRFNPVKDYLNRLVWDGVERLDTLLIDFFGAKDHEYTRAVTRKALTAAVARVLNPGCKYDFMLLLIGKQGLGKSYILKKLGGKWFSDSLTTVTGKEAYEQLQGVWIIEVGELSAAKKADIDALKHFISKQEDIFREAYGRRTGIFPRQCIFVGTTNDYECLRDKTGGRRFWPVNVGAGKQSLWQDLNVEQIWAEAVHAYIAGEALYLSPELEEYALTVQAEHTEESEKAGMVYAYLDILLPTDWDTRDLSARRLFLSGDFTSGGGTVRRTRVCAIEVWCECFGGDPKQLSGVQSREIRSILDHAEGWERHYGKIKFRVYGVQRGYIRV</sequence>
<evidence type="ECO:0000313" key="3">
    <source>
        <dbReference type="Proteomes" id="UP000238916"/>
    </source>
</evidence>
<dbReference type="SUPFAM" id="SSF52540">
    <property type="entry name" value="P-loop containing nucleoside triphosphate hydrolases"/>
    <property type="match status" value="1"/>
</dbReference>
<protein>
    <recommendedName>
        <fullName evidence="1">Virulence-associated protein E-like domain-containing protein</fullName>
    </recommendedName>
</protein>
<dbReference type="OrthoDB" id="9763644at2"/>
<accession>A0A2U3KMH9</accession>
<dbReference type="InterPro" id="IPR007936">
    <property type="entry name" value="VapE-like_dom"/>
</dbReference>
<gene>
    <name evidence="2" type="ORF">SBF1_2330012</name>
</gene>